<dbReference type="OrthoDB" id="1364450at2"/>
<organism evidence="1 2">
    <name type="scientific">Gillisia hiemivivida</name>
    <dbReference type="NCBI Taxonomy" id="291190"/>
    <lineage>
        <taxon>Bacteria</taxon>
        <taxon>Pseudomonadati</taxon>
        <taxon>Bacteroidota</taxon>
        <taxon>Flavobacteriia</taxon>
        <taxon>Flavobacteriales</taxon>
        <taxon>Flavobacteriaceae</taxon>
        <taxon>Gillisia</taxon>
    </lineage>
</organism>
<dbReference type="RefSeq" id="WP_146931229.1">
    <property type="nucleotide sequence ID" value="NZ_CBCSHZ010000007.1"/>
</dbReference>
<sequence>MRYLLYIFFTLFCSEGFSQDSSAVRKVVRSYIDLKTYKEKGDPLTKQDTIDFMIRGKDTLVLVPNEFINDLRHGKGVRVRYEPKDSLFLETYKNIVFGNKENSKATLKIWKEDIKIYFDTSVPKLHRTALMDFAGGLSADIDSLNIEKVNVKAESNYLVYYINDENDQDFEPRITQKTSGYYVTWNGRQQLIQASLKVNTTNIKAQNYQIANLKSNFIKTLGYFGVDPSINCNSYFSNCPMIRNFTSSDMEILKYHYSYGICKGTTREDFEDLHSKMKKTLKNRPDAELFIMHTP</sequence>
<reference evidence="1 2" key="1">
    <citation type="submission" date="2019-08" db="EMBL/GenBank/DDBJ databases">
        <title>Genome sequence of Gillisia hiemivivida IC154 (type strain).</title>
        <authorList>
            <person name="Bowman J.P."/>
        </authorList>
    </citation>
    <scope>NUCLEOTIDE SEQUENCE [LARGE SCALE GENOMIC DNA]</scope>
    <source>
        <strain evidence="1 2">IC154</strain>
    </source>
</reference>
<gene>
    <name evidence="1" type="ORF">ES724_06630</name>
</gene>
<evidence type="ECO:0000313" key="2">
    <source>
        <dbReference type="Proteomes" id="UP000321367"/>
    </source>
</evidence>
<dbReference type="AlphaFoldDB" id="A0A5C6ZY67"/>
<evidence type="ECO:0000313" key="1">
    <source>
        <dbReference type="EMBL" id="TXD94318.1"/>
    </source>
</evidence>
<name>A0A5C6ZY67_9FLAO</name>
<protein>
    <submittedName>
        <fullName evidence="1">Uncharacterized protein</fullName>
    </submittedName>
</protein>
<dbReference type="Proteomes" id="UP000321367">
    <property type="component" value="Unassembled WGS sequence"/>
</dbReference>
<comment type="caution">
    <text evidence="1">The sequence shown here is derived from an EMBL/GenBank/DDBJ whole genome shotgun (WGS) entry which is preliminary data.</text>
</comment>
<accession>A0A5C6ZY67</accession>
<dbReference type="EMBL" id="VORY01000005">
    <property type="protein sequence ID" value="TXD94318.1"/>
    <property type="molecule type" value="Genomic_DNA"/>
</dbReference>
<keyword evidence="2" id="KW-1185">Reference proteome</keyword>
<proteinExistence type="predicted"/>